<evidence type="ECO:0000259" key="3">
    <source>
        <dbReference type="Pfam" id="PF03109"/>
    </source>
</evidence>
<feature type="domain" description="ABC1 atypical kinase-like" evidence="3">
    <location>
        <begin position="106"/>
        <end position="348"/>
    </location>
</feature>
<feature type="transmembrane region" description="Helical" evidence="2">
    <location>
        <begin position="510"/>
        <end position="527"/>
    </location>
</feature>
<dbReference type="Pfam" id="PF03109">
    <property type="entry name" value="ABC1"/>
    <property type="match status" value="1"/>
</dbReference>
<evidence type="ECO:0000256" key="2">
    <source>
        <dbReference type="SAM" id="Phobius"/>
    </source>
</evidence>
<accession>A0ABZ1BZN6</accession>
<keyword evidence="2" id="KW-1133">Transmembrane helix</keyword>
<reference evidence="4 5" key="1">
    <citation type="journal article" date="2024" name="Front. Microbiol.">
        <title>Novel thermophilic genera Geochorda gen. nov. and Carboxydochorda gen. nov. from the deep terrestrial subsurface reveal the ecophysiological diversity in the class Limnochordia.</title>
        <authorList>
            <person name="Karnachuk O.V."/>
            <person name="Lukina A.P."/>
            <person name="Avakyan M.R."/>
            <person name="Kadnikov V.V."/>
            <person name="Begmatov S."/>
            <person name="Beletsky A.V."/>
            <person name="Vlasova K.G."/>
            <person name="Novikov A.A."/>
            <person name="Shcherbakova V.A."/>
            <person name="Mardanov A.V."/>
            <person name="Ravin N.V."/>
        </authorList>
    </citation>
    <scope>NUCLEOTIDE SEQUENCE [LARGE SCALE GENOMIC DNA]</scope>
    <source>
        <strain evidence="4 5">L945</strain>
    </source>
</reference>
<proteinExistence type="inferred from homology"/>
<organism evidence="4 5">
    <name type="scientific">Carboxydichorda subterranea</name>
    <dbReference type="NCBI Taxonomy" id="3109565"/>
    <lineage>
        <taxon>Bacteria</taxon>
        <taxon>Bacillati</taxon>
        <taxon>Bacillota</taxon>
        <taxon>Limnochordia</taxon>
        <taxon>Limnochordales</taxon>
        <taxon>Geochordaceae</taxon>
        <taxon>Carboxydichorda</taxon>
    </lineage>
</organism>
<dbReference type="PANTHER" id="PTHR10566">
    <property type="entry name" value="CHAPERONE-ACTIVITY OF BC1 COMPLEX CABC1 -RELATED"/>
    <property type="match status" value="1"/>
</dbReference>
<evidence type="ECO:0000313" key="4">
    <source>
        <dbReference type="EMBL" id="WRP18294.1"/>
    </source>
</evidence>
<keyword evidence="5" id="KW-1185">Reference proteome</keyword>
<dbReference type="InterPro" id="IPR004147">
    <property type="entry name" value="ABC1_dom"/>
</dbReference>
<dbReference type="InterPro" id="IPR050154">
    <property type="entry name" value="UbiB_kinase"/>
</dbReference>
<protein>
    <submittedName>
        <fullName evidence="4">AarF/UbiB family protein</fullName>
    </submittedName>
</protein>
<name>A0ABZ1BZN6_9FIRM</name>
<comment type="similarity">
    <text evidence="1">Belongs to the protein kinase superfamily. ADCK protein kinase family.</text>
</comment>
<dbReference type="RefSeq" id="WP_324717565.1">
    <property type="nucleotide sequence ID" value="NZ_CP141615.1"/>
</dbReference>
<gene>
    <name evidence="4" type="ORF">U7230_04610</name>
</gene>
<evidence type="ECO:0000313" key="5">
    <source>
        <dbReference type="Proteomes" id="UP001332192"/>
    </source>
</evidence>
<sequence>MSRSRPAGEPRHLDREVPGLSRPLRHLRRYRQVAEVLARHGFAVVLESLGLRRLLPAWHRTAPAAGGPVHLRQALEELGPTFIKLGQVLSLRADLLPREYVEELARLQDRVAPEPFELSRKTIEEELGAPVERLFARLDPHPMASASLGQVYEGTLPTGEAIVVKVLRAGVEEQVRTDLEIIDDLAKLARERLAERLIDPVRLAEEFARIMRRELDYRFEARHIQRFRHNFRHDRRIRIPRVYDALSGRRVLTLERLWGVKISEWDRLQQMGVDRRALARTGAQIFLKMVLVDHFFHGDPHPGNLLVEPDGRLGVLDYGMVAALRPQTTEQLVRVFLAVVRQDAEGAVRGMRRMGIVPPGADTQRLVGDLEDLIARNYGRPISELVLADVVRDSLDVAYQHRLVLPSELLLLARALLLLDGLGRQLDPSFNPLEVAVPFARRLVLRRLTLRRQAQMLLAPLQEVVEVVRTLPQRVDRLLEQAETGRLAVRWRPDGYEVPLRRLERAVNRLATALLAGGLAIAGALLWDETGPRLAGIHVAAGLALVASIGLSAGLFWGIWRSGRL</sequence>
<dbReference type="PANTHER" id="PTHR10566:SF113">
    <property type="entry name" value="PROTEIN ACTIVITY OF BC1 COMPLEX KINASE 7, CHLOROPLASTIC"/>
    <property type="match status" value="1"/>
</dbReference>
<keyword evidence="2" id="KW-0812">Transmembrane</keyword>
<evidence type="ECO:0000256" key="1">
    <source>
        <dbReference type="ARBA" id="ARBA00009670"/>
    </source>
</evidence>
<dbReference type="EMBL" id="CP141615">
    <property type="protein sequence ID" value="WRP18294.1"/>
    <property type="molecule type" value="Genomic_DNA"/>
</dbReference>
<dbReference type="SUPFAM" id="SSF56112">
    <property type="entry name" value="Protein kinase-like (PK-like)"/>
    <property type="match status" value="1"/>
</dbReference>
<dbReference type="Proteomes" id="UP001332192">
    <property type="component" value="Chromosome"/>
</dbReference>
<keyword evidence="2" id="KW-0472">Membrane</keyword>
<dbReference type="InterPro" id="IPR011009">
    <property type="entry name" value="Kinase-like_dom_sf"/>
</dbReference>
<dbReference type="CDD" id="cd05121">
    <property type="entry name" value="ABC1_ADCK3-like"/>
    <property type="match status" value="1"/>
</dbReference>
<feature type="transmembrane region" description="Helical" evidence="2">
    <location>
        <begin position="539"/>
        <end position="560"/>
    </location>
</feature>